<comment type="caution">
    <text evidence="2">The sequence shown here is derived from an EMBL/GenBank/DDBJ whole genome shotgun (WGS) entry which is preliminary data.</text>
</comment>
<dbReference type="CDD" id="cd03801">
    <property type="entry name" value="GT4_PimA-like"/>
    <property type="match status" value="1"/>
</dbReference>
<dbReference type="Pfam" id="PF00534">
    <property type="entry name" value="Glycos_transf_1"/>
    <property type="match status" value="1"/>
</dbReference>
<dbReference type="EC" id="2.4.1.250" evidence="2"/>
<keyword evidence="2" id="KW-0808">Transferase</keyword>
<keyword evidence="2" id="KW-0328">Glycosyltransferase</keyword>
<feature type="domain" description="Glycosyl transferase family 1" evidence="1">
    <location>
        <begin position="2"/>
        <end position="80"/>
    </location>
</feature>
<reference evidence="2" key="1">
    <citation type="submission" date="2019-08" db="EMBL/GenBank/DDBJ databases">
        <authorList>
            <person name="Kucharzyk K."/>
            <person name="Murdoch R.W."/>
            <person name="Higgins S."/>
            <person name="Loffler F."/>
        </authorList>
    </citation>
    <scope>NUCLEOTIDE SEQUENCE</scope>
</reference>
<dbReference type="InterPro" id="IPR050194">
    <property type="entry name" value="Glycosyltransferase_grp1"/>
</dbReference>
<dbReference type="PANTHER" id="PTHR45947">
    <property type="entry name" value="SULFOQUINOVOSYL TRANSFERASE SQD2"/>
    <property type="match status" value="1"/>
</dbReference>
<gene>
    <name evidence="2" type="primary">mshA_60</name>
    <name evidence="2" type="ORF">SDC9_74072</name>
</gene>
<name>A0A644YGH9_9ZZZZ</name>
<dbReference type="AlphaFoldDB" id="A0A644YGH9"/>
<sequence>MDIYVFPSHRESFGNVLLEAMAMQLPIVSVNAGGVTDMITCGENALCVRPQQAEEIFGALQTLLNDNELSAQMALKARKRALDFSSEKFLNNLVTEYQDVIAKK</sequence>
<dbReference type="EMBL" id="VSSQ01005024">
    <property type="protein sequence ID" value="MPM27560.1"/>
    <property type="molecule type" value="Genomic_DNA"/>
</dbReference>
<accession>A0A644YGH9</accession>
<dbReference type="InterPro" id="IPR001296">
    <property type="entry name" value="Glyco_trans_1"/>
</dbReference>
<organism evidence="2">
    <name type="scientific">bioreactor metagenome</name>
    <dbReference type="NCBI Taxonomy" id="1076179"/>
    <lineage>
        <taxon>unclassified sequences</taxon>
        <taxon>metagenomes</taxon>
        <taxon>ecological metagenomes</taxon>
    </lineage>
</organism>
<dbReference type="Gene3D" id="3.40.50.2000">
    <property type="entry name" value="Glycogen Phosphorylase B"/>
    <property type="match status" value="1"/>
</dbReference>
<proteinExistence type="predicted"/>
<dbReference type="SUPFAM" id="SSF53756">
    <property type="entry name" value="UDP-Glycosyltransferase/glycogen phosphorylase"/>
    <property type="match status" value="1"/>
</dbReference>
<protein>
    <submittedName>
        <fullName evidence="2">D-inositol 3-phosphate glycosyltransferase</fullName>
        <ecNumber evidence="2">2.4.1.250</ecNumber>
    </submittedName>
</protein>
<dbReference type="GO" id="GO:0102710">
    <property type="term" value="F:D-inositol-3-phosphate glycosyltransferase activity"/>
    <property type="evidence" value="ECO:0007669"/>
    <property type="project" value="UniProtKB-EC"/>
</dbReference>
<evidence type="ECO:0000259" key="1">
    <source>
        <dbReference type="Pfam" id="PF00534"/>
    </source>
</evidence>
<evidence type="ECO:0000313" key="2">
    <source>
        <dbReference type="EMBL" id="MPM27560.1"/>
    </source>
</evidence>
<dbReference type="PANTHER" id="PTHR45947:SF3">
    <property type="entry name" value="SULFOQUINOVOSYL TRANSFERASE SQD2"/>
    <property type="match status" value="1"/>
</dbReference>